<evidence type="ECO:0000313" key="1">
    <source>
        <dbReference type="EMBL" id="CAB4146761.1"/>
    </source>
</evidence>
<proteinExistence type="predicted"/>
<accession>A0A6J5ML50</accession>
<gene>
    <name evidence="1" type="ORF">UFOVP496_13</name>
</gene>
<sequence length="351" mass="35501">MTISNVNRFVQAGGNGSTVVFPFNFKVFQSTDVAVVTMVTSTGVQTTPVLGVDYTVTISGDQNYSAGGNVTFIVAPLTGVRITISSLVPNLQPTDLSNQGGFYPDVINDSFDRSTIQIQQVGDIASRSLSVAQSEQGVTSLALPPIAVRANKYLAFDGGGTPMAATGTNTPGISYAGNVELTANNAGSNVARDVVFYDNLTERMRLTGATGALNVTGALTVANLGVSGALTAALACGGFALTGLGAPTTQTGAMRLDDIIVKSRVSMAWVIANGAVTGSDGTISWTFAGIGTTTVTATASAGSWTGVLIGFSAAGALLSVGLQSTAATALTKTSASTTAAWWLAIATRSGT</sequence>
<protein>
    <submittedName>
        <fullName evidence="1">Uncharacterized protein</fullName>
    </submittedName>
</protein>
<organism evidence="1">
    <name type="scientific">uncultured Caudovirales phage</name>
    <dbReference type="NCBI Taxonomy" id="2100421"/>
    <lineage>
        <taxon>Viruses</taxon>
        <taxon>Duplodnaviria</taxon>
        <taxon>Heunggongvirae</taxon>
        <taxon>Uroviricota</taxon>
        <taxon>Caudoviricetes</taxon>
        <taxon>Peduoviridae</taxon>
        <taxon>Maltschvirus</taxon>
        <taxon>Maltschvirus maltsch</taxon>
    </lineage>
</organism>
<dbReference type="EMBL" id="LR796472">
    <property type="protein sequence ID" value="CAB4146761.1"/>
    <property type="molecule type" value="Genomic_DNA"/>
</dbReference>
<name>A0A6J5ML50_9CAUD</name>
<reference evidence="1" key="1">
    <citation type="submission" date="2020-04" db="EMBL/GenBank/DDBJ databases">
        <authorList>
            <person name="Chiriac C."/>
            <person name="Salcher M."/>
            <person name="Ghai R."/>
            <person name="Kavagutti S V."/>
        </authorList>
    </citation>
    <scope>NUCLEOTIDE SEQUENCE</scope>
</reference>